<evidence type="ECO:0000259" key="4">
    <source>
        <dbReference type="SMART" id="SM00644"/>
    </source>
</evidence>
<evidence type="ECO:0000313" key="6">
    <source>
        <dbReference type="EMBL" id="QIQ04524.1"/>
    </source>
</evidence>
<keyword evidence="3" id="KW-0732">Signal</keyword>
<dbReference type="RefSeq" id="WP_167032482.1">
    <property type="nucleotide sequence ID" value="NZ_CP050177.1"/>
</dbReference>
<organism evidence="6 7">
    <name type="scientific">Streptomyces liangshanensis</name>
    <dbReference type="NCBI Taxonomy" id="2717324"/>
    <lineage>
        <taxon>Bacteria</taxon>
        <taxon>Bacillati</taxon>
        <taxon>Actinomycetota</taxon>
        <taxon>Actinomycetes</taxon>
        <taxon>Kitasatosporales</taxon>
        <taxon>Streptomycetaceae</taxon>
        <taxon>Streptomyces</taxon>
    </lineage>
</organism>
<protein>
    <submittedName>
        <fullName evidence="6">N-acetylmuramoyl-L-alanine amidase</fullName>
    </submittedName>
</protein>
<name>A0A6G9H225_9ACTN</name>
<evidence type="ECO:0000256" key="2">
    <source>
        <dbReference type="SAM" id="MobiDB-lite"/>
    </source>
</evidence>
<dbReference type="EMBL" id="CP050177">
    <property type="protein sequence ID" value="QIQ04524.1"/>
    <property type="molecule type" value="Genomic_DNA"/>
</dbReference>
<dbReference type="InterPro" id="IPR006619">
    <property type="entry name" value="PGRP_domain_met/bac"/>
</dbReference>
<feature type="compositionally biased region" description="Low complexity" evidence="2">
    <location>
        <begin position="50"/>
        <end position="69"/>
    </location>
</feature>
<comment type="similarity">
    <text evidence="1">Belongs to the N-acetylmuramoyl-L-alanine amidase 2 family.</text>
</comment>
<evidence type="ECO:0000259" key="5">
    <source>
        <dbReference type="SMART" id="SM00701"/>
    </source>
</evidence>
<dbReference type="GO" id="GO:0008745">
    <property type="term" value="F:N-acetylmuramoyl-L-alanine amidase activity"/>
    <property type="evidence" value="ECO:0007669"/>
    <property type="project" value="InterPro"/>
</dbReference>
<dbReference type="SUPFAM" id="SSF55846">
    <property type="entry name" value="N-acetylmuramoyl-L-alanine amidase-like"/>
    <property type="match status" value="1"/>
</dbReference>
<dbReference type="Pfam" id="PF01510">
    <property type="entry name" value="Amidase_2"/>
    <property type="match status" value="1"/>
</dbReference>
<gene>
    <name evidence="6" type="ORF">HA039_21495</name>
</gene>
<dbReference type="InterPro" id="IPR002502">
    <property type="entry name" value="Amidase_domain"/>
</dbReference>
<feature type="domain" description="N-acetylmuramoyl-L-alanine amidase" evidence="4">
    <location>
        <begin position="319"/>
        <end position="480"/>
    </location>
</feature>
<dbReference type="Gene3D" id="3.40.80.10">
    <property type="entry name" value="Peptidoglycan recognition protein-like"/>
    <property type="match status" value="1"/>
</dbReference>
<evidence type="ECO:0000256" key="3">
    <source>
        <dbReference type="SAM" id="SignalP"/>
    </source>
</evidence>
<dbReference type="PANTHER" id="PTHR11022">
    <property type="entry name" value="PEPTIDOGLYCAN RECOGNITION PROTEIN"/>
    <property type="match status" value="1"/>
</dbReference>
<feature type="compositionally biased region" description="Low complexity" evidence="2">
    <location>
        <begin position="208"/>
        <end position="223"/>
    </location>
</feature>
<feature type="region of interest" description="Disordered" evidence="2">
    <location>
        <begin position="208"/>
        <end position="250"/>
    </location>
</feature>
<evidence type="ECO:0000313" key="7">
    <source>
        <dbReference type="Proteomes" id="UP000501179"/>
    </source>
</evidence>
<dbReference type="CDD" id="cd06583">
    <property type="entry name" value="PGRP"/>
    <property type="match status" value="1"/>
</dbReference>
<dbReference type="GO" id="GO:0008270">
    <property type="term" value="F:zinc ion binding"/>
    <property type="evidence" value="ECO:0007669"/>
    <property type="project" value="InterPro"/>
</dbReference>
<proteinExistence type="inferred from homology"/>
<dbReference type="AlphaFoldDB" id="A0A6G9H225"/>
<dbReference type="GO" id="GO:0009253">
    <property type="term" value="P:peptidoglycan catabolic process"/>
    <property type="evidence" value="ECO:0007669"/>
    <property type="project" value="InterPro"/>
</dbReference>
<dbReference type="InterPro" id="IPR015510">
    <property type="entry name" value="PGRP"/>
</dbReference>
<reference evidence="6 7" key="1">
    <citation type="submission" date="2020-03" db="EMBL/GenBank/DDBJ databases">
        <title>A novel species.</title>
        <authorList>
            <person name="Gao J."/>
        </authorList>
    </citation>
    <scope>NUCLEOTIDE SEQUENCE [LARGE SCALE GENOMIC DNA]</scope>
    <source>
        <strain evidence="6 7">QMT-12</strain>
    </source>
</reference>
<dbReference type="SMART" id="SM00644">
    <property type="entry name" value="Ami_2"/>
    <property type="match status" value="1"/>
</dbReference>
<sequence>MRAYLASSIGVACTAALVLPLSLPSGAVASPQASVPHTAVQAAPRTAVQAMTPRTAPSAPSAADPRAVAGSTQSLPLAPLATDRATGVATVQGLARRDVRPFSLLGVVWDSADDELNGTVQVRTRATGTQVWSGWLDLETHNQEHGADLGTEERSAATVHGATAPLWVGDSDGVELRVRAVEESSPKGPARPLLPRGLRLELVDPGAEPAATTTAGGPQATRPNGPSDTPDTPAVPGTVPGTAGTPAEEERMPVAMTAGDAASSAVNADLAELGATEIAAQTKEQTEADLADQVGFAQPYIGARPRIVTRKGWGADENLRERKFGYTKSVKAAFVHHSATGNNYTCAQAPSVLRGIYRYHVVSSGWRDIGYNFAIDKCGNIYEGRAGGVAKPVMGAHTLGFNTNSVGIAVLGTYSSTNPPAAATTAIAKLTAWKLGLYGVNPRGKSTLTSGGSNKYKKGTKVALNAISGHRDGFVTECPGSRLYEKLGTTRTTSAKYQGR</sequence>
<feature type="chain" id="PRO_5026346274" evidence="3">
    <location>
        <begin position="30"/>
        <end position="500"/>
    </location>
</feature>
<feature type="signal peptide" evidence="3">
    <location>
        <begin position="1"/>
        <end position="29"/>
    </location>
</feature>
<dbReference type="PANTHER" id="PTHR11022:SF41">
    <property type="entry name" value="PEPTIDOGLYCAN-RECOGNITION PROTEIN LC-RELATED"/>
    <property type="match status" value="1"/>
</dbReference>
<dbReference type="Proteomes" id="UP000501179">
    <property type="component" value="Chromosome"/>
</dbReference>
<dbReference type="KEGG" id="slia:HA039_21495"/>
<accession>A0A6G9H225</accession>
<keyword evidence="7" id="KW-1185">Reference proteome</keyword>
<evidence type="ECO:0000256" key="1">
    <source>
        <dbReference type="ARBA" id="ARBA00007553"/>
    </source>
</evidence>
<dbReference type="SMART" id="SM00701">
    <property type="entry name" value="PGRP"/>
    <property type="match status" value="1"/>
</dbReference>
<feature type="region of interest" description="Disordered" evidence="2">
    <location>
        <begin position="48"/>
        <end position="75"/>
    </location>
</feature>
<feature type="domain" description="Peptidoglycan recognition protein family" evidence="5">
    <location>
        <begin position="305"/>
        <end position="453"/>
    </location>
</feature>
<dbReference type="InterPro" id="IPR036505">
    <property type="entry name" value="Amidase/PGRP_sf"/>
</dbReference>